<evidence type="ECO:0000256" key="3">
    <source>
        <dbReference type="ARBA" id="ARBA00023163"/>
    </source>
</evidence>
<dbReference type="PROSITE" id="PS50956">
    <property type="entry name" value="HTH_ASNC_2"/>
    <property type="match status" value="1"/>
</dbReference>
<keyword evidence="2 5" id="KW-0238">DNA-binding</keyword>
<dbReference type="GO" id="GO:0043565">
    <property type="term" value="F:sequence-specific DNA binding"/>
    <property type="evidence" value="ECO:0007669"/>
    <property type="project" value="InterPro"/>
</dbReference>
<dbReference type="InterPro" id="IPR036390">
    <property type="entry name" value="WH_DNA-bd_sf"/>
</dbReference>
<dbReference type="OrthoDB" id="4411089at2"/>
<dbReference type="Pfam" id="PF01037">
    <property type="entry name" value="AsnC_trans_reg"/>
    <property type="match status" value="1"/>
</dbReference>
<name>A0A3N2AS57_9MICO</name>
<dbReference type="InterPro" id="IPR036388">
    <property type="entry name" value="WH-like_DNA-bd_sf"/>
</dbReference>
<dbReference type="Pfam" id="PF13404">
    <property type="entry name" value="HTH_AsnC-type"/>
    <property type="match status" value="1"/>
</dbReference>
<dbReference type="InterPro" id="IPR000485">
    <property type="entry name" value="AsnC-type_HTH_dom"/>
</dbReference>
<dbReference type="AlphaFoldDB" id="A0A3N2AS57"/>
<keyword evidence="3" id="KW-0804">Transcription</keyword>
<gene>
    <name evidence="5" type="ORF">EDD26_1186</name>
</gene>
<evidence type="ECO:0000313" key="5">
    <source>
        <dbReference type="EMBL" id="ROR65816.1"/>
    </source>
</evidence>
<dbReference type="SMART" id="SM00344">
    <property type="entry name" value="HTH_ASNC"/>
    <property type="match status" value="1"/>
</dbReference>
<proteinExistence type="predicted"/>
<evidence type="ECO:0000313" key="6">
    <source>
        <dbReference type="Proteomes" id="UP000275456"/>
    </source>
</evidence>
<dbReference type="EMBL" id="RKHJ01000001">
    <property type="protein sequence ID" value="ROR65816.1"/>
    <property type="molecule type" value="Genomic_DNA"/>
</dbReference>
<sequence>MQDLRERMLDPIDSTLIGELARDARATNAQLAARAGVAPSTAHARLRALEGRGIVRGYHASIDQAALGRGLQAMIGVTLRPGSRQESIERFAAEVGALPQVIQLFFVGGVDDYLVHVAVEDSSELRAVVVQHLSAQHSVASTRTSVIFAYQRNALAAPFD</sequence>
<protein>
    <submittedName>
        <fullName evidence="5">DNA-binding Lrp family transcriptional regulator</fullName>
    </submittedName>
</protein>
<dbReference type="PRINTS" id="PR00033">
    <property type="entry name" value="HTHASNC"/>
</dbReference>
<feature type="domain" description="HTH asnC-type" evidence="4">
    <location>
        <begin position="9"/>
        <end position="70"/>
    </location>
</feature>
<dbReference type="GO" id="GO:0005829">
    <property type="term" value="C:cytosol"/>
    <property type="evidence" value="ECO:0007669"/>
    <property type="project" value="TreeGrafter"/>
</dbReference>
<dbReference type="PANTHER" id="PTHR30154:SF54">
    <property type="entry name" value="POSSIBLE TRANSCRIPTIONAL REGULATORY PROTEIN (PROBABLY LRP_ASNC-FAMILY)"/>
    <property type="match status" value="1"/>
</dbReference>
<dbReference type="Gene3D" id="1.10.10.10">
    <property type="entry name" value="Winged helix-like DNA-binding domain superfamily/Winged helix DNA-binding domain"/>
    <property type="match status" value="1"/>
</dbReference>
<keyword evidence="1" id="KW-0805">Transcription regulation</keyword>
<dbReference type="GO" id="GO:0043200">
    <property type="term" value="P:response to amino acid"/>
    <property type="evidence" value="ECO:0007669"/>
    <property type="project" value="TreeGrafter"/>
</dbReference>
<dbReference type="PANTHER" id="PTHR30154">
    <property type="entry name" value="LEUCINE-RESPONSIVE REGULATORY PROTEIN"/>
    <property type="match status" value="1"/>
</dbReference>
<dbReference type="InterPro" id="IPR019888">
    <property type="entry name" value="Tscrpt_reg_AsnC-like"/>
</dbReference>
<dbReference type="RefSeq" id="WP_123696868.1">
    <property type="nucleotide sequence ID" value="NZ_RKHJ01000001.1"/>
</dbReference>
<evidence type="ECO:0000259" key="4">
    <source>
        <dbReference type="PROSITE" id="PS50956"/>
    </source>
</evidence>
<reference evidence="5 6" key="1">
    <citation type="submission" date="2018-11" db="EMBL/GenBank/DDBJ databases">
        <title>Sequencing the genomes of 1000 actinobacteria strains.</title>
        <authorList>
            <person name="Klenk H.-P."/>
        </authorList>
    </citation>
    <scope>NUCLEOTIDE SEQUENCE [LARGE SCALE GENOMIC DNA]</scope>
    <source>
        <strain evidence="5 6">DSM 9580</strain>
    </source>
</reference>
<organism evidence="5 6">
    <name type="scientific">Agrococcus jenensis</name>
    <dbReference type="NCBI Taxonomy" id="46353"/>
    <lineage>
        <taxon>Bacteria</taxon>
        <taxon>Bacillati</taxon>
        <taxon>Actinomycetota</taxon>
        <taxon>Actinomycetes</taxon>
        <taxon>Micrococcales</taxon>
        <taxon>Microbacteriaceae</taxon>
        <taxon>Agrococcus</taxon>
    </lineage>
</organism>
<dbReference type="Gene3D" id="3.30.70.920">
    <property type="match status" value="1"/>
</dbReference>
<evidence type="ECO:0000256" key="2">
    <source>
        <dbReference type="ARBA" id="ARBA00023125"/>
    </source>
</evidence>
<dbReference type="SUPFAM" id="SSF46785">
    <property type="entry name" value="Winged helix' DNA-binding domain"/>
    <property type="match status" value="1"/>
</dbReference>
<keyword evidence="6" id="KW-1185">Reference proteome</keyword>
<dbReference type="InterPro" id="IPR019887">
    <property type="entry name" value="Tscrpt_reg_AsnC/Lrp_C"/>
</dbReference>
<dbReference type="InterPro" id="IPR011008">
    <property type="entry name" value="Dimeric_a/b-barrel"/>
</dbReference>
<accession>A0A3N2AS57</accession>
<dbReference type="SUPFAM" id="SSF54909">
    <property type="entry name" value="Dimeric alpha+beta barrel"/>
    <property type="match status" value="1"/>
</dbReference>
<comment type="caution">
    <text evidence="5">The sequence shown here is derived from an EMBL/GenBank/DDBJ whole genome shotgun (WGS) entry which is preliminary data.</text>
</comment>
<evidence type="ECO:0000256" key="1">
    <source>
        <dbReference type="ARBA" id="ARBA00023015"/>
    </source>
</evidence>
<dbReference type="Proteomes" id="UP000275456">
    <property type="component" value="Unassembled WGS sequence"/>
</dbReference>